<keyword evidence="13" id="KW-1185">Reference proteome</keyword>
<dbReference type="InterPro" id="IPR001362">
    <property type="entry name" value="Glyco_hydro_32"/>
</dbReference>
<dbReference type="PANTHER" id="PTHR43101">
    <property type="entry name" value="BETA-FRUCTOSIDASE"/>
    <property type="match status" value="1"/>
</dbReference>
<dbReference type="InterPro" id="IPR013320">
    <property type="entry name" value="ConA-like_dom_sf"/>
</dbReference>
<name>A0A7G9GHM6_9FIRM</name>
<comment type="function">
    <text evidence="9">Enables the bacterium to metabolize sucrose as a sole carbon source.</text>
</comment>
<dbReference type="InterPro" id="IPR013148">
    <property type="entry name" value="Glyco_hydro_32_N"/>
</dbReference>
<dbReference type="Pfam" id="PF08244">
    <property type="entry name" value="Glyco_hydro_32C"/>
    <property type="match status" value="1"/>
</dbReference>
<dbReference type="UniPathway" id="UPA00238"/>
<dbReference type="GO" id="GO:0004564">
    <property type="term" value="F:beta-fructofuranosidase activity"/>
    <property type="evidence" value="ECO:0007669"/>
    <property type="project" value="UniProtKB-EC"/>
</dbReference>
<evidence type="ECO:0000256" key="6">
    <source>
        <dbReference type="ARBA" id="ARBA00023295"/>
    </source>
</evidence>
<keyword evidence="5 8" id="KW-0378">Hydrolase</keyword>
<evidence type="ECO:0000256" key="5">
    <source>
        <dbReference type="ARBA" id="ARBA00022801"/>
    </source>
</evidence>
<evidence type="ECO:0000256" key="4">
    <source>
        <dbReference type="ARBA" id="ARBA00019623"/>
    </source>
</evidence>
<proteinExistence type="inferred from homology"/>
<dbReference type="SMART" id="SM00640">
    <property type="entry name" value="Glyco_32"/>
    <property type="match status" value="1"/>
</dbReference>
<dbReference type="Proteomes" id="UP000515860">
    <property type="component" value="Chromosome"/>
</dbReference>
<comment type="similarity">
    <text evidence="2 8">Belongs to the glycosyl hydrolase 32 family.</text>
</comment>
<dbReference type="KEGG" id="whj:H9Q79_08615"/>
<dbReference type="InterPro" id="IPR006232">
    <property type="entry name" value="Suc6P_hydrolase"/>
</dbReference>
<evidence type="ECO:0000256" key="8">
    <source>
        <dbReference type="RuleBase" id="RU362110"/>
    </source>
</evidence>
<feature type="domain" description="Glycosyl hydrolase family 32 N-terminal" evidence="10">
    <location>
        <begin position="15"/>
        <end position="324"/>
    </location>
</feature>
<dbReference type="SUPFAM" id="SSF49899">
    <property type="entry name" value="Concanavalin A-like lectins/glucanases"/>
    <property type="match status" value="1"/>
</dbReference>
<sequence>MVKEWQDDGWRLKFHLMPPAGWLNDPNGLCQFRGEYHVFFQYQPEDAGGGGKTPKVWGHYAGNSLLHMRFEGIPFQTGRLDRNGSYSGCALIENDEMQLYYTGNIRLPGDYDYIHDGRESNTIRVVSRDGAHFGKKELLLKTADYPAECTRHVRDPKVWKENGRYYMVLGARLKGGQGAALVYDSCDLKKWKFLKKITTPEAFGYMWECPDYFTAGEENILSVCPQGLEEEEWQYQNIYQAGYFTVKGDIREEQRLEVFTEWDKGFDFYAPQTFRDEAGRRILIGWAGMPDAGYENPTVTRGWQHALTVPRALSSRNGKILQQPMEELKTLRYGKQEIDPTGSFLLEDGSGDVELQAGDGGREWQILIGNGCALTCHKGVLQLEFSQGWGYGRKIRGTRLEECRNVRILIDTSMLEIYVNDGEIVFTSRFYPEFASGTGTVKPETRTLLLEFNCPGMIAAGWQMREMEIDL</sequence>
<dbReference type="InterPro" id="IPR018053">
    <property type="entry name" value="Glyco_hydro_32_AS"/>
</dbReference>
<dbReference type="AlphaFoldDB" id="A0A7G9GHM6"/>
<evidence type="ECO:0000256" key="3">
    <source>
        <dbReference type="ARBA" id="ARBA00012758"/>
    </source>
</evidence>
<accession>A0A7G9GHM6</accession>
<organism evidence="12 13">
    <name type="scientific">Wansuia hejianensis</name>
    <dbReference type="NCBI Taxonomy" id="2763667"/>
    <lineage>
        <taxon>Bacteria</taxon>
        <taxon>Bacillati</taxon>
        <taxon>Bacillota</taxon>
        <taxon>Clostridia</taxon>
        <taxon>Lachnospirales</taxon>
        <taxon>Lachnospiraceae</taxon>
        <taxon>Wansuia</taxon>
    </lineage>
</organism>
<dbReference type="SUPFAM" id="SSF75005">
    <property type="entry name" value="Arabinanase/levansucrase/invertase"/>
    <property type="match status" value="1"/>
</dbReference>
<evidence type="ECO:0000256" key="7">
    <source>
        <dbReference type="ARBA" id="ARBA00033367"/>
    </source>
</evidence>
<evidence type="ECO:0000313" key="12">
    <source>
        <dbReference type="EMBL" id="QNM10308.1"/>
    </source>
</evidence>
<evidence type="ECO:0000259" key="10">
    <source>
        <dbReference type="Pfam" id="PF00251"/>
    </source>
</evidence>
<feature type="domain" description="Glycosyl hydrolase family 32 C-terminal" evidence="11">
    <location>
        <begin position="405"/>
        <end position="436"/>
    </location>
</feature>
<evidence type="ECO:0000313" key="13">
    <source>
        <dbReference type="Proteomes" id="UP000515860"/>
    </source>
</evidence>
<dbReference type="GO" id="GO:0005737">
    <property type="term" value="C:cytoplasm"/>
    <property type="evidence" value="ECO:0007669"/>
    <property type="project" value="UniProtKB-SubCell"/>
</dbReference>
<dbReference type="GO" id="GO:0005985">
    <property type="term" value="P:sucrose metabolic process"/>
    <property type="evidence" value="ECO:0007669"/>
    <property type="project" value="UniProtKB-UniPathway"/>
</dbReference>
<comment type="subcellular location">
    <subcellularLocation>
        <location evidence="9">Cytoplasm</location>
    </subcellularLocation>
</comment>
<dbReference type="PANTHER" id="PTHR43101:SF1">
    <property type="entry name" value="BETA-FRUCTOSIDASE"/>
    <property type="match status" value="1"/>
</dbReference>
<reference evidence="12 13" key="1">
    <citation type="submission" date="2020-08" db="EMBL/GenBank/DDBJ databases">
        <authorList>
            <person name="Liu C."/>
            <person name="Sun Q."/>
        </authorList>
    </citation>
    <scope>NUCLEOTIDE SEQUENCE [LARGE SCALE GENOMIC DNA]</scope>
    <source>
        <strain evidence="12 13">NSJ-29</strain>
    </source>
</reference>
<dbReference type="InterPro" id="IPR013189">
    <property type="entry name" value="Glyco_hydro_32_C"/>
</dbReference>
<gene>
    <name evidence="12" type="ORF">H9Q79_08615</name>
</gene>
<comment type="catalytic activity">
    <reaction evidence="8">
        <text>Hydrolysis of terminal non-reducing beta-D-fructofuranoside residues in beta-D-fructofuranosides.</text>
        <dbReference type="EC" id="3.2.1.26"/>
    </reaction>
</comment>
<dbReference type="CDD" id="cd18623">
    <property type="entry name" value="GH32_ScrB-like"/>
    <property type="match status" value="1"/>
</dbReference>
<keyword evidence="6 8" id="KW-0326">Glycosidase</keyword>
<evidence type="ECO:0000256" key="9">
    <source>
        <dbReference type="RuleBase" id="RU365015"/>
    </source>
</evidence>
<keyword evidence="9" id="KW-0963">Cytoplasm</keyword>
<keyword evidence="9" id="KW-0119">Carbohydrate metabolism</keyword>
<comment type="pathway">
    <text evidence="1 9">Glycan biosynthesis; sucrose metabolism.</text>
</comment>
<evidence type="ECO:0000256" key="1">
    <source>
        <dbReference type="ARBA" id="ARBA00004914"/>
    </source>
</evidence>
<protein>
    <recommendedName>
        <fullName evidence="4 8">Sucrose-6-phosphate hydrolase</fullName>
        <ecNumber evidence="3 8">3.2.1.26</ecNumber>
    </recommendedName>
    <alternativeName>
        <fullName evidence="7 9">Invertase</fullName>
    </alternativeName>
</protein>
<dbReference type="EMBL" id="CP060635">
    <property type="protein sequence ID" value="QNM10308.1"/>
    <property type="molecule type" value="Genomic_DNA"/>
</dbReference>
<dbReference type="RefSeq" id="WP_249329646.1">
    <property type="nucleotide sequence ID" value="NZ_CP060635.1"/>
</dbReference>
<dbReference type="Pfam" id="PF00251">
    <property type="entry name" value="Glyco_hydro_32N"/>
    <property type="match status" value="1"/>
</dbReference>
<dbReference type="NCBIfam" id="TIGR01322">
    <property type="entry name" value="scrB_fam"/>
    <property type="match status" value="1"/>
</dbReference>
<dbReference type="InterPro" id="IPR023296">
    <property type="entry name" value="Glyco_hydro_beta-prop_sf"/>
</dbReference>
<dbReference type="Gene3D" id="2.115.10.20">
    <property type="entry name" value="Glycosyl hydrolase domain, family 43"/>
    <property type="match status" value="1"/>
</dbReference>
<dbReference type="InterPro" id="IPR051214">
    <property type="entry name" value="GH32_Enzymes"/>
</dbReference>
<dbReference type="PROSITE" id="PS00609">
    <property type="entry name" value="GLYCOSYL_HYDROL_F32"/>
    <property type="match status" value="1"/>
</dbReference>
<dbReference type="Gene3D" id="2.60.120.560">
    <property type="entry name" value="Exo-inulinase, domain 1"/>
    <property type="match status" value="1"/>
</dbReference>
<evidence type="ECO:0000259" key="11">
    <source>
        <dbReference type="Pfam" id="PF08244"/>
    </source>
</evidence>
<dbReference type="EC" id="3.2.1.26" evidence="3 8"/>
<evidence type="ECO:0000256" key="2">
    <source>
        <dbReference type="ARBA" id="ARBA00009902"/>
    </source>
</evidence>